<gene>
    <name evidence="1" type="ORF">PIL02S_00846</name>
</gene>
<evidence type="ECO:0000313" key="2">
    <source>
        <dbReference type="Proteomes" id="UP000247459"/>
    </source>
</evidence>
<dbReference type="AlphaFoldDB" id="A0A2W0CEU3"/>
<organism evidence="1 2">
    <name type="scientific">Paenibacillus illinoisensis</name>
    <dbReference type="NCBI Taxonomy" id="59845"/>
    <lineage>
        <taxon>Bacteria</taxon>
        <taxon>Bacillati</taxon>
        <taxon>Bacillota</taxon>
        <taxon>Bacilli</taxon>
        <taxon>Bacillales</taxon>
        <taxon>Paenibacillaceae</taxon>
        <taxon>Paenibacillus</taxon>
    </lineage>
</organism>
<reference evidence="1 2" key="1">
    <citation type="submission" date="2018-01" db="EMBL/GenBank/DDBJ databases">
        <title>Genome sequence of the PGP bacterium Paenibacillus illinoisensis E3.</title>
        <authorList>
            <person name="Rolli E."/>
            <person name="Marasco R."/>
            <person name="Bessem C."/>
            <person name="Michoud G."/>
            <person name="Gaiarsa S."/>
            <person name="Borin S."/>
            <person name="Daffonchio D."/>
        </authorList>
    </citation>
    <scope>NUCLEOTIDE SEQUENCE [LARGE SCALE GENOMIC DNA]</scope>
    <source>
        <strain evidence="1 2">E3</strain>
    </source>
</reference>
<evidence type="ECO:0000313" key="1">
    <source>
        <dbReference type="EMBL" id="PYY30757.1"/>
    </source>
</evidence>
<dbReference type="Proteomes" id="UP000247459">
    <property type="component" value="Unassembled WGS sequence"/>
</dbReference>
<name>A0A2W0CEU3_9BACL</name>
<dbReference type="EMBL" id="PRLG01000006">
    <property type="protein sequence ID" value="PYY30757.1"/>
    <property type="molecule type" value="Genomic_DNA"/>
</dbReference>
<comment type="caution">
    <text evidence="1">The sequence shown here is derived from an EMBL/GenBank/DDBJ whole genome shotgun (WGS) entry which is preliminary data.</text>
</comment>
<sequence>MLIKAGAVPSVTRHRLHPPNLFTPDLSLIFSIIENLLFSENTLKKNIYSTLSVVIYS</sequence>
<protein>
    <submittedName>
        <fullName evidence="1">Uncharacterized protein</fullName>
    </submittedName>
</protein>
<proteinExistence type="predicted"/>
<accession>A0A2W0CEU3</accession>